<evidence type="ECO:0000313" key="2">
    <source>
        <dbReference type="Proteomes" id="UP000319976"/>
    </source>
</evidence>
<dbReference type="Proteomes" id="UP000319976">
    <property type="component" value="Chromosome"/>
</dbReference>
<gene>
    <name evidence="1" type="ORF">V22_19840</name>
</gene>
<protein>
    <submittedName>
        <fullName evidence="1">Uncharacterized protein</fullName>
    </submittedName>
</protein>
<organism evidence="1 2">
    <name type="scientific">Calycomorphotria hydatis</name>
    <dbReference type="NCBI Taxonomy" id="2528027"/>
    <lineage>
        <taxon>Bacteria</taxon>
        <taxon>Pseudomonadati</taxon>
        <taxon>Planctomycetota</taxon>
        <taxon>Planctomycetia</taxon>
        <taxon>Planctomycetales</taxon>
        <taxon>Planctomycetaceae</taxon>
        <taxon>Calycomorphotria</taxon>
    </lineage>
</organism>
<dbReference type="OrthoDB" id="5521833at2"/>
<sequence length="186" mass="21292">MPYGRCGALYRKTKGTLMLIVQRITTKWTKASRGGDGASVRNATPVALRLPPLDGAAPNYLLHDIRFLEWKNYECHSDVYASEAQTHVRIEPLFIHATYELVTTRFVWSWHHCGAPERDSYDMFQLTVGQWGRFTCNGRFGAESSSGREWRYHKTVFNVALTEQFDDNLFIQTTPTADDSRLAVLK</sequence>
<dbReference type="RefSeq" id="WP_145262163.1">
    <property type="nucleotide sequence ID" value="NZ_CP036316.1"/>
</dbReference>
<proteinExistence type="predicted"/>
<dbReference type="KEGG" id="chya:V22_19840"/>
<dbReference type="AlphaFoldDB" id="A0A517T8R2"/>
<dbReference type="EMBL" id="CP036316">
    <property type="protein sequence ID" value="QDT64743.1"/>
    <property type="molecule type" value="Genomic_DNA"/>
</dbReference>
<reference evidence="1 2" key="1">
    <citation type="submission" date="2019-02" db="EMBL/GenBank/DDBJ databases">
        <title>Deep-cultivation of Planctomycetes and their phenomic and genomic characterization uncovers novel biology.</title>
        <authorList>
            <person name="Wiegand S."/>
            <person name="Jogler M."/>
            <person name="Boedeker C."/>
            <person name="Pinto D."/>
            <person name="Vollmers J."/>
            <person name="Rivas-Marin E."/>
            <person name="Kohn T."/>
            <person name="Peeters S.H."/>
            <person name="Heuer A."/>
            <person name="Rast P."/>
            <person name="Oberbeckmann S."/>
            <person name="Bunk B."/>
            <person name="Jeske O."/>
            <person name="Meyerdierks A."/>
            <person name="Storesund J.E."/>
            <person name="Kallscheuer N."/>
            <person name="Luecker S."/>
            <person name="Lage O.M."/>
            <person name="Pohl T."/>
            <person name="Merkel B.J."/>
            <person name="Hornburger P."/>
            <person name="Mueller R.-W."/>
            <person name="Bruemmer F."/>
            <person name="Labrenz M."/>
            <person name="Spormann A.M."/>
            <person name="Op den Camp H."/>
            <person name="Overmann J."/>
            <person name="Amann R."/>
            <person name="Jetten M.S.M."/>
            <person name="Mascher T."/>
            <person name="Medema M.H."/>
            <person name="Devos D.P."/>
            <person name="Kaster A.-K."/>
            <person name="Ovreas L."/>
            <person name="Rohde M."/>
            <person name="Galperin M.Y."/>
            <person name="Jogler C."/>
        </authorList>
    </citation>
    <scope>NUCLEOTIDE SEQUENCE [LARGE SCALE GENOMIC DNA]</scope>
    <source>
        <strain evidence="1 2">V22</strain>
    </source>
</reference>
<keyword evidence="2" id="KW-1185">Reference proteome</keyword>
<accession>A0A517T8R2</accession>
<evidence type="ECO:0000313" key="1">
    <source>
        <dbReference type="EMBL" id="QDT64743.1"/>
    </source>
</evidence>
<name>A0A517T8R2_9PLAN</name>